<protein>
    <submittedName>
        <fullName evidence="3">Uncharacterized protein</fullName>
    </submittedName>
</protein>
<dbReference type="NCBIfam" id="TIGR01572">
    <property type="entry name" value="A_thl_para_3677"/>
    <property type="match status" value="1"/>
</dbReference>
<dbReference type="EMBL" id="OU466863">
    <property type="protein sequence ID" value="CAH2077521.1"/>
    <property type="molecule type" value="Genomic_DNA"/>
</dbReference>
<feature type="compositionally biased region" description="Acidic residues" evidence="1">
    <location>
        <begin position="47"/>
        <end position="71"/>
    </location>
</feature>
<feature type="region of interest" description="Disordered" evidence="1">
    <location>
        <begin position="1"/>
        <end position="85"/>
    </location>
</feature>
<dbReference type="Proteomes" id="UP000836841">
    <property type="component" value="Chromosome 7"/>
</dbReference>
<feature type="compositionally biased region" description="Acidic residues" evidence="1">
    <location>
        <begin position="23"/>
        <end position="40"/>
    </location>
</feature>
<feature type="compositionally biased region" description="Basic and acidic residues" evidence="1">
    <location>
        <begin position="388"/>
        <end position="405"/>
    </location>
</feature>
<dbReference type="EMBL" id="OU466863">
    <property type="protein sequence ID" value="CAH2077535.1"/>
    <property type="molecule type" value="Genomic_DNA"/>
</dbReference>
<evidence type="ECO:0000313" key="3">
    <source>
        <dbReference type="EMBL" id="CAH2077535.1"/>
    </source>
</evidence>
<evidence type="ECO:0000313" key="4">
    <source>
        <dbReference type="Proteomes" id="UP000836841"/>
    </source>
</evidence>
<dbReference type="PANTHER" id="PTHR31260:SF49">
    <property type="entry name" value="CYSTATIN DOMAIN-CONTAINING PROTEIN"/>
    <property type="match status" value="1"/>
</dbReference>
<dbReference type="InterPro" id="IPR006462">
    <property type="entry name" value="MS5"/>
</dbReference>
<gene>
    <name evidence="2" type="ORF">TAV2_LOCUS22487</name>
    <name evidence="3" type="ORF">TAV2_LOCUS25404</name>
</gene>
<organism evidence="3 4">
    <name type="scientific">Thlaspi arvense</name>
    <name type="common">Field penny-cress</name>
    <dbReference type="NCBI Taxonomy" id="13288"/>
    <lineage>
        <taxon>Eukaryota</taxon>
        <taxon>Viridiplantae</taxon>
        <taxon>Streptophyta</taxon>
        <taxon>Embryophyta</taxon>
        <taxon>Tracheophyta</taxon>
        <taxon>Spermatophyta</taxon>
        <taxon>Magnoliopsida</taxon>
        <taxon>eudicotyledons</taxon>
        <taxon>Gunneridae</taxon>
        <taxon>Pentapetalae</taxon>
        <taxon>rosids</taxon>
        <taxon>malvids</taxon>
        <taxon>Brassicales</taxon>
        <taxon>Brassicaceae</taxon>
        <taxon>Thlaspideae</taxon>
        <taxon>Thlaspi</taxon>
    </lineage>
</organism>
<accession>A0AAU9T091</accession>
<keyword evidence="4" id="KW-1185">Reference proteome</keyword>
<name>A0AAU9T091_THLAR</name>
<dbReference type="AlphaFoldDB" id="A0AAU9T091"/>
<feature type="region of interest" description="Disordered" evidence="1">
    <location>
        <begin position="388"/>
        <end position="416"/>
    </location>
</feature>
<dbReference type="Pfam" id="PF04776">
    <property type="entry name" value="protein_MS5"/>
    <property type="match status" value="1"/>
</dbReference>
<evidence type="ECO:0000256" key="1">
    <source>
        <dbReference type="SAM" id="MobiDB-lite"/>
    </source>
</evidence>
<sequence length="416" mass="47764">MTGIGEEPPPPPPYDDDRKSIDDGDETGIGEESPPCDDDDDRKSIDDGDETGIGEESPPCDDDDDGDETGIGEESPPFDDGRKSMRDPEFALLIKKLRADHQLLEVQESPVDVFDYKTHNGFISDDSKGFELAQKIKRRCCPYDISLCARIGLYCYNFQEGEDYHFGSVKKSYKRWLHSINESVLTWSKSFITLEAVDRYGGRSPLTIETCVTRNDGGATDGVRLRWETCICRVKGSEELADHEWDDKAVKDDYKGEMPRWLSDDDKQRCYVFRVPELVDVDNWWLPLFTELAFYTKWKASVWVGDIALFPPLMLRQVFVETLGEAETETEPRDKLKAPNAIFYLSFECDEDPETGEIGYYKAVVRKTMDGKPGHMRLEVKVLEHLSQENPRKRTREELEAERQPRCTWAEEFNTK</sequence>
<proteinExistence type="predicted"/>
<dbReference type="PANTHER" id="PTHR31260">
    <property type="entry name" value="CYSTATIN/MONELLIN SUPERFAMILY PROTEIN"/>
    <property type="match status" value="1"/>
</dbReference>
<reference evidence="3 4" key="1">
    <citation type="submission" date="2022-03" db="EMBL/GenBank/DDBJ databases">
        <authorList>
            <person name="Nunn A."/>
            <person name="Chopra R."/>
            <person name="Nunn A."/>
            <person name="Contreras Garrido A."/>
        </authorList>
    </citation>
    <scope>NUCLEOTIDE SEQUENCE [LARGE SCALE GENOMIC DNA]</scope>
</reference>
<evidence type="ECO:0000313" key="2">
    <source>
        <dbReference type="EMBL" id="CAH2077521.1"/>
    </source>
</evidence>